<dbReference type="RefSeq" id="XP_056786342.1">
    <property type="nucleotide sequence ID" value="XM_056938334.1"/>
</dbReference>
<evidence type="ECO:0000313" key="1">
    <source>
        <dbReference type="EMBL" id="KAJ5471796.1"/>
    </source>
</evidence>
<reference evidence="1" key="1">
    <citation type="submission" date="2022-12" db="EMBL/GenBank/DDBJ databases">
        <authorList>
            <person name="Petersen C."/>
        </authorList>
    </citation>
    <scope>NUCLEOTIDE SEQUENCE</scope>
    <source>
        <strain evidence="1">IBT 30728</strain>
    </source>
</reference>
<reference evidence="1" key="2">
    <citation type="journal article" date="2023" name="IMA Fungus">
        <title>Comparative genomic study of the Penicillium genus elucidates a diverse pangenome and 15 lateral gene transfer events.</title>
        <authorList>
            <person name="Petersen C."/>
            <person name="Sorensen T."/>
            <person name="Nielsen M.R."/>
            <person name="Sondergaard T.E."/>
            <person name="Sorensen J.L."/>
            <person name="Fitzpatrick D.A."/>
            <person name="Frisvad J.C."/>
            <person name="Nielsen K.L."/>
        </authorList>
    </citation>
    <scope>NUCLEOTIDE SEQUENCE</scope>
    <source>
        <strain evidence="1">IBT 30728</strain>
    </source>
</reference>
<gene>
    <name evidence="1" type="ORF">N7539_008739</name>
</gene>
<keyword evidence="2" id="KW-1185">Reference proteome</keyword>
<name>A0A9W9WQF2_9EURO</name>
<comment type="caution">
    <text evidence="1">The sequence shown here is derived from an EMBL/GenBank/DDBJ whole genome shotgun (WGS) entry which is preliminary data.</text>
</comment>
<proteinExistence type="predicted"/>
<protein>
    <submittedName>
        <fullName evidence="1">Uncharacterized protein</fullName>
    </submittedName>
</protein>
<dbReference type="EMBL" id="JAPWDQ010000014">
    <property type="protein sequence ID" value="KAJ5471796.1"/>
    <property type="molecule type" value="Genomic_DNA"/>
</dbReference>
<accession>A0A9W9WQF2</accession>
<evidence type="ECO:0000313" key="2">
    <source>
        <dbReference type="Proteomes" id="UP001148312"/>
    </source>
</evidence>
<dbReference type="AlphaFoldDB" id="A0A9W9WQF2"/>
<sequence length="100" mass="10548">MTTSPSALCALFTNPSTAAMAGESDATSKTTKDQKVRVDDIARDDGLLKAKVKELTGEDVTVSPTNFEVHDLDSVDWNTACALLVQIDGGIVELDGGSLY</sequence>
<organism evidence="1 2">
    <name type="scientific">Penicillium diatomitis</name>
    <dbReference type="NCBI Taxonomy" id="2819901"/>
    <lineage>
        <taxon>Eukaryota</taxon>
        <taxon>Fungi</taxon>
        <taxon>Dikarya</taxon>
        <taxon>Ascomycota</taxon>
        <taxon>Pezizomycotina</taxon>
        <taxon>Eurotiomycetes</taxon>
        <taxon>Eurotiomycetidae</taxon>
        <taxon>Eurotiales</taxon>
        <taxon>Aspergillaceae</taxon>
        <taxon>Penicillium</taxon>
    </lineage>
</organism>
<dbReference type="GeneID" id="81628584"/>
<dbReference type="Proteomes" id="UP001148312">
    <property type="component" value="Unassembled WGS sequence"/>
</dbReference>